<organism evidence="1 2">
    <name type="scientific">Streptomyces pratisoli</name>
    <dbReference type="NCBI Taxonomy" id="3139917"/>
    <lineage>
        <taxon>Bacteria</taxon>
        <taxon>Bacillati</taxon>
        <taxon>Actinomycetota</taxon>
        <taxon>Actinomycetes</taxon>
        <taxon>Kitasatosporales</taxon>
        <taxon>Streptomycetaceae</taxon>
        <taxon>Streptomyces</taxon>
    </lineage>
</organism>
<gene>
    <name evidence="1" type="ORF">WKI58_21060</name>
</gene>
<accession>A0ACC6QKC0</accession>
<reference evidence="1" key="1">
    <citation type="submission" date="2024-03" db="EMBL/GenBank/DDBJ databases">
        <title>Novel Streptomyces species of biotechnological and ecological value are a feature of Machair soil.</title>
        <authorList>
            <person name="Prole J.R."/>
            <person name="Goodfellow M."/>
            <person name="Allenby N."/>
            <person name="Ward A.C."/>
        </authorList>
    </citation>
    <scope>NUCLEOTIDE SEQUENCE</scope>
    <source>
        <strain evidence="1">MS1.AVA.4</strain>
    </source>
</reference>
<comment type="caution">
    <text evidence="1">The sequence shown here is derived from an EMBL/GenBank/DDBJ whole genome shotgun (WGS) entry which is preliminary data.</text>
</comment>
<keyword evidence="2" id="KW-1185">Reference proteome</keyword>
<dbReference type="EMBL" id="JBBKAI010000002">
    <property type="protein sequence ID" value="MEJ8658975.1"/>
    <property type="molecule type" value="Genomic_DNA"/>
</dbReference>
<dbReference type="Proteomes" id="UP001375539">
    <property type="component" value="Unassembled WGS sequence"/>
</dbReference>
<sequence length="470" mass="48334">MATGTEGFAGLLSALKERSGRSYGALARQLHMSTSTVHRYCNGDAVPTDYAPVERFARLCGATRDELVELHRQWILADEARRRGRSGAAEPSGEPSAEPSGESSGDSSVEPSGEPSVERVGEASVEAPADVASVPAPGPGPAPGPVPEDVAAEPVIVGPAEASRKRRLRIAVATAAVVALAVPAAFAVSQFGGEGARTDAHGKGQPGAGEAAGAASTDAVSPSAAASGSASASPNGSASPGGKGEGASPSDPPAKGGTQPPAGQGGGVAPSVGISSYNWEEPCGEFYLLDQPPEQVPPPPPPQDTRPWASALGGVSAGDMALQLTVTGNTDEAVVITDLNVRVVGRKAALPWQVYSMGEGCGSGITPQTFDIDLDHARPLAKPIAGQDGDTVVPAKDFPYKVSTRDPQVLNLNVHTEGHEATWYLELEWSSGDRHGTIRVDDGGKPFRTSALEGRMSYTYWPDKDEWVAE</sequence>
<evidence type="ECO:0000313" key="2">
    <source>
        <dbReference type="Proteomes" id="UP001375539"/>
    </source>
</evidence>
<name>A0ACC6QKC0_9ACTN</name>
<protein>
    <submittedName>
        <fullName evidence="1">Helix-turn-helix transcriptional regulator</fullName>
    </submittedName>
</protein>
<evidence type="ECO:0000313" key="1">
    <source>
        <dbReference type="EMBL" id="MEJ8658975.1"/>
    </source>
</evidence>
<proteinExistence type="predicted"/>